<dbReference type="AlphaFoldDB" id="A0AAV7HQA0"/>
<dbReference type="Proteomes" id="UP000775213">
    <property type="component" value="Unassembled WGS sequence"/>
</dbReference>
<organism evidence="1 2">
    <name type="scientific">Dendrobium chrysotoxum</name>
    <name type="common">Orchid</name>
    <dbReference type="NCBI Taxonomy" id="161865"/>
    <lineage>
        <taxon>Eukaryota</taxon>
        <taxon>Viridiplantae</taxon>
        <taxon>Streptophyta</taxon>
        <taxon>Embryophyta</taxon>
        <taxon>Tracheophyta</taxon>
        <taxon>Spermatophyta</taxon>
        <taxon>Magnoliopsida</taxon>
        <taxon>Liliopsida</taxon>
        <taxon>Asparagales</taxon>
        <taxon>Orchidaceae</taxon>
        <taxon>Epidendroideae</taxon>
        <taxon>Malaxideae</taxon>
        <taxon>Dendrobiinae</taxon>
        <taxon>Dendrobium</taxon>
    </lineage>
</organism>
<evidence type="ECO:0000313" key="2">
    <source>
        <dbReference type="Proteomes" id="UP000775213"/>
    </source>
</evidence>
<dbReference type="EMBL" id="JAGFBR010000002">
    <property type="protein sequence ID" value="KAH0469817.1"/>
    <property type="molecule type" value="Genomic_DNA"/>
</dbReference>
<proteinExistence type="predicted"/>
<comment type="caution">
    <text evidence="1">The sequence shown here is derived from an EMBL/GenBank/DDBJ whole genome shotgun (WGS) entry which is preliminary data.</text>
</comment>
<keyword evidence="2" id="KW-1185">Reference proteome</keyword>
<sequence length="204" mass="23738">MLPSLGGCKRNQFSTALGSWKRVYKGFSALLWGQKERHYYLVQNPEKESPESGRTIDQMQFKPTQDQVIHSSEDLQDWIKVLCFTGRVKKDSGYSSFIRRYHLQKLSLLLYSIIKIIQTPRGASGSFKLSRSRSRSRRQIYCEPAMVAFSTWLRYAVIKFEYSVYISWKNLEITKMSKDVEACSSSIFLFEFKLGSFKLIDAHV</sequence>
<protein>
    <submittedName>
        <fullName evidence="1">Uncharacterized protein</fullName>
    </submittedName>
</protein>
<accession>A0AAV7HQA0</accession>
<gene>
    <name evidence="1" type="ORF">IEQ34_001375</name>
</gene>
<reference evidence="1 2" key="1">
    <citation type="journal article" date="2021" name="Hortic Res">
        <title>Chromosome-scale assembly of the Dendrobium chrysotoxum genome enhances the understanding of orchid evolution.</title>
        <authorList>
            <person name="Zhang Y."/>
            <person name="Zhang G.Q."/>
            <person name="Zhang D."/>
            <person name="Liu X.D."/>
            <person name="Xu X.Y."/>
            <person name="Sun W.H."/>
            <person name="Yu X."/>
            <person name="Zhu X."/>
            <person name="Wang Z.W."/>
            <person name="Zhao X."/>
            <person name="Zhong W.Y."/>
            <person name="Chen H."/>
            <person name="Yin W.L."/>
            <person name="Huang T."/>
            <person name="Niu S.C."/>
            <person name="Liu Z.J."/>
        </authorList>
    </citation>
    <scope>NUCLEOTIDE SEQUENCE [LARGE SCALE GENOMIC DNA]</scope>
    <source>
        <strain evidence="1">Lindl</strain>
    </source>
</reference>
<name>A0AAV7HQA0_DENCH</name>
<evidence type="ECO:0000313" key="1">
    <source>
        <dbReference type="EMBL" id="KAH0469817.1"/>
    </source>
</evidence>